<protein>
    <recommendedName>
        <fullName evidence="3">Tc1-like transposase DDE domain-containing protein</fullName>
    </recommendedName>
</protein>
<dbReference type="Gene3D" id="3.30.420.10">
    <property type="entry name" value="Ribonuclease H-like superfamily/Ribonuclease H"/>
    <property type="match status" value="1"/>
</dbReference>
<gene>
    <name evidence="1" type="primary">AVEN_272065_1</name>
    <name evidence="1" type="ORF">CEXT_497521</name>
</gene>
<dbReference type="InterPro" id="IPR036397">
    <property type="entry name" value="RNaseH_sf"/>
</dbReference>
<dbReference type="GO" id="GO:0003676">
    <property type="term" value="F:nucleic acid binding"/>
    <property type="evidence" value="ECO:0007669"/>
    <property type="project" value="InterPro"/>
</dbReference>
<dbReference type="PANTHER" id="PTHR47326:SF1">
    <property type="entry name" value="HTH PSQ-TYPE DOMAIN-CONTAINING PROTEIN"/>
    <property type="match status" value="1"/>
</dbReference>
<dbReference type="EMBL" id="BPLR01006068">
    <property type="protein sequence ID" value="GIY07205.1"/>
    <property type="molecule type" value="Genomic_DNA"/>
</dbReference>
<name>A0AAV4QGN5_CAEEX</name>
<proteinExistence type="predicted"/>
<evidence type="ECO:0008006" key="3">
    <source>
        <dbReference type="Google" id="ProtNLM"/>
    </source>
</evidence>
<dbReference type="AlphaFoldDB" id="A0AAV4QGN5"/>
<evidence type="ECO:0000313" key="2">
    <source>
        <dbReference type="Proteomes" id="UP001054945"/>
    </source>
</evidence>
<keyword evidence="2" id="KW-1185">Reference proteome</keyword>
<reference evidence="1 2" key="1">
    <citation type="submission" date="2021-06" db="EMBL/GenBank/DDBJ databases">
        <title>Caerostris extrusa draft genome.</title>
        <authorList>
            <person name="Kono N."/>
            <person name="Arakawa K."/>
        </authorList>
    </citation>
    <scope>NUCLEOTIDE SEQUENCE [LARGE SCALE GENOMIC DNA]</scope>
</reference>
<dbReference type="Proteomes" id="UP001054945">
    <property type="component" value="Unassembled WGS sequence"/>
</dbReference>
<comment type="caution">
    <text evidence="1">The sequence shown here is derived from an EMBL/GenBank/DDBJ whole genome shotgun (WGS) entry which is preliminary data.</text>
</comment>
<organism evidence="1 2">
    <name type="scientific">Caerostris extrusa</name>
    <name type="common">Bark spider</name>
    <name type="synonym">Caerostris bankana</name>
    <dbReference type="NCBI Taxonomy" id="172846"/>
    <lineage>
        <taxon>Eukaryota</taxon>
        <taxon>Metazoa</taxon>
        <taxon>Ecdysozoa</taxon>
        <taxon>Arthropoda</taxon>
        <taxon>Chelicerata</taxon>
        <taxon>Arachnida</taxon>
        <taxon>Araneae</taxon>
        <taxon>Araneomorphae</taxon>
        <taxon>Entelegynae</taxon>
        <taxon>Araneoidea</taxon>
        <taxon>Araneidae</taxon>
        <taxon>Caerostris</taxon>
    </lineage>
</organism>
<dbReference type="PANTHER" id="PTHR47326">
    <property type="entry name" value="TRANSPOSABLE ELEMENT TC3 TRANSPOSASE-LIKE PROTEIN"/>
    <property type="match status" value="1"/>
</dbReference>
<evidence type="ECO:0000313" key="1">
    <source>
        <dbReference type="EMBL" id="GIY07205.1"/>
    </source>
</evidence>
<accession>A0AAV4QGN5</accession>
<sequence>MAPSSVQFLNHSVHIIHLHPASVKEELPAHWLTLASAPTYNNPKQIEHHNDPDRIIFIQDDAPPHIEKPVMQLLKRHFGNDIIIILHLQTTRPARSPDPNHCDSWLWGNLKNVLFSSQIANLAELKTRITLHINNVTFETLRPVVEHAVCRFELVAENGGQHIEYVLFKSRDN</sequence>